<proteinExistence type="predicted"/>
<dbReference type="InterPro" id="IPR000524">
    <property type="entry name" value="Tscrpt_reg_HTH_GntR"/>
</dbReference>
<dbReference type="RefSeq" id="WP_386196263.1">
    <property type="nucleotide sequence ID" value="NZ_JBHSBC010000051.1"/>
</dbReference>
<dbReference type="InterPro" id="IPR036390">
    <property type="entry name" value="WH_DNA-bd_sf"/>
</dbReference>
<organism evidence="5 6">
    <name type="scientific">Streptosporangium jomthongense</name>
    <dbReference type="NCBI Taxonomy" id="1193683"/>
    <lineage>
        <taxon>Bacteria</taxon>
        <taxon>Bacillati</taxon>
        <taxon>Actinomycetota</taxon>
        <taxon>Actinomycetes</taxon>
        <taxon>Streptosporangiales</taxon>
        <taxon>Streptosporangiaceae</taxon>
        <taxon>Streptosporangium</taxon>
    </lineage>
</organism>
<evidence type="ECO:0000256" key="1">
    <source>
        <dbReference type="ARBA" id="ARBA00023015"/>
    </source>
</evidence>
<name>A0ABV8FFC1_9ACTN</name>
<gene>
    <name evidence="5" type="ORF">ACFOYY_38770</name>
</gene>
<reference evidence="6" key="1">
    <citation type="journal article" date="2019" name="Int. J. Syst. Evol. Microbiol.">
        <title>The Global Catalogue of Microorganisms (GCM) 10K type strain sequencing project: providing services to taxonomists for standard genome sequencing and annotation.</title>
        <authorList>
            <consortium name="The Broad Institute Genomics Platform"/>
            <consortium name="The Broad Institute Genome Sequencing Center for Infectious Disease"/>
            <person name="Wu L."/>
            <person name="Ma J."/>
        </authorList>
    </citation>
    <scope>NUCLEOTIDE SEQUENCE [LARGE SCALE GENOMIC DNA]</scope>
    <source>
        <strain evidence="6">TBRC 7912</strain>
    </source>
</reference>
<dbReference type="SUPFAM" id="SSF46785">
    <property type="entry name" value="Winged helix' DNA-binding domain"/>
    <property type="match status" value="1"/>
</dbReference>
<dbReference type="Gene3D" id="1.10.10.10">
    <property type="entry name" value="Winged helix-like DNA-binding domain superfamily/Winged helix DNA-binding domain"/>
    <property type="match status" value="1"/>
</dbReference>
<comment type="caution">
    <text evidence="5">The sequence shown here is derived from an EMBL/GenBank/DDBJ whole genome shotgun (WGS) entry which is preliminary data.</text>
</comment>
<dbReference type="PANTHER" id="PTHR44846">
    <property type="entry name" value="MANNOSYL-D-GLYCERATE TRANSPORT/METABOLISM SYSTEM REPRESSOR MNGR-RELATED"/>
    <property type="match status" value="1"/>
</dbReference>
<keyword evidence="2" id="KW-0238">DNA-binding</keyword>
<sequence>MYDILRERLEAGTYKTGFPIPSLSQLEQEWPDLARNTIRKAIARLEKEGFVRGEVGVGTFVRPKDEWQAADD</sequence>
<evidence type="ECO:0000259" key="4">
    <source>
        <dbReference type="PROSITE" id="PS50949"/>
    </source>
</evidence>
<evidence type="ECO:0000256" key="2">
    <source>
        <dbReference type="ARBA" id="ARBA00023125"/>
    </source>
</evidence>
<dbReference type="PANTHER" id="PTHR44846:SF1">
    <property type="entry name" value="MANNOSYL-D-GLYCERATE TRANSPORT_METABOLISM SYSTEM REPRESSOR MNGR-RELATED"/>
    <property type="match status" value="1"/>
</dbReference>
<evidence type="ECO:0000313" key="5">
    <source>
        <dbReference type="EMBL" id="MFC3986125.1"/>
    </source>
</evidence>
<dbReference type="EMBL" id="JBHSBC010000051">
    <property type="protein sequence ID" value="MFC3986125.1"/>
    <property type="molecule type" value="Genomic_DNA"/>
</dbReference>
<dbReference type="PROSITE" id="PS50949">
    <property type="entry name" value="HTH_GNTR"/>
    <property type="match status" value="1"/>
</dbReference>
<keyword evidence="3" id="KW-0804">Transcription</keyword>
<keyword evidence="6" id="KW-1185">Reference proteome</keyword>
<feature type="domain" description="HTH gntR-type" evidence="4">
    <location>
        <begin position="1"/>
        <end position="64"/>
    </location>
</feature>
<dbReference type="CDD" id="cd07377">
    <property type="entry name" value="WHTH_GntR"/>
    <property type="match status" value="1"/>
</dbReference>
<evidence type="ECO:0000256" key="3">
    <source>
        <dbReference type="ARBA" id="ARBA00023163"/>
    </source>
</evidence>
<accession>A0ABV8FFC1</accession>
<dbReference type="InterPro" id="IPR036388">
    <property type="entry name" value="WH-like_DNA-bd_sf"/>
</dbReference>
<dbReference type="Proteomes" id="UP001595698">
    <property type="component" value="Unassembled WGS sequence"/>
</dbReference>
<protein>
    <submittedName>
        <fullName evidence="5">GntR family transcriptional regulator</fullName>
    </submittedName>
</protein>
<dbReference type="Pfam" id="PF00392">
    <property type="entry name" value="GntR"/>
    <property type="match status" value="1"/>
</dbReference>
<evidence type="ECO:0000313" key="6">
    <source>
        <dbReference type="Proteomes" id="UP001595698"/>
    </source>
</evidence>
<dbReference type="SMART" id="SM00345">
    <property type="entry name" value="HTH_GNTR"/>
    <property type="match status" value="1"/>
</dbReference>
<dbReference type="InterPro" id="IPR050679">
    <property type="entry name" value="Bact_HTH_transcr_reg"/>
</dbReference>
<keyword evidence="1" id="KW-0805">Transcription regulation</keyword>